<dbReference type="AlphaFoldDB" id="A0A0F8Y6Z3"/>
<feature type="non-terminal residue" evidence="1">
    <location>
        <position position="155"/>
    </location>
</feature>
<sequence>MVDTVRTRAAILALLPDNTSGDISPQDHRDAIVSMFGVYGVIYVADGSTAQTGINATPVLFTSFAVNGVSSGITPDHTADSLTIVTDGDYLILFENSYSGGGNDTIQFHTRVDGAEKPYGTHHKMSAGGDTVSSMFFGILSLSAAEVVTIYVESD</sequence>
<proteinExistence type="predicted"/>
<organism evidence="1">
    <name type="scientific">marine sediment metagenome</name>
    <dbReference type="NCBI Taxonomy" id="412755"/>
    <lineage>
        <taxon>unclassified sequences</taxon>
        <taxon>metagenomes</taxon>
        <taxon>ecological metagenomes</taxon>
    </lineage>
</organism>
<evidence type="ECO:0000313" key="1">
    <source>
        <dbReference type="EMBL" id="KKK77232.1"/>
    </source>
</evidence>
<protein>
    <submittedName>
        <fullName evidence="1">Uncharacterized protein</fullName>
    </submittedName>
</protein>
<accession>A0A0F8Y6Z3</accession>
<reference evidence="1" key="1">
    <citation type="journal article" date="2015" name="Nature">
        <title>Complex archaea that bridge the gap between prokaryotes and eukaryotes.</title>
        <authorList>
            <person name="Spang A."/>
            <person name="Saw J.H."/>
            <person name="Jorgensen S.L."/>
            <person name="Zaremba-Niedzwiedzka K."/>
            <person name="Martijn J."/>
            <person name="Lind A.E."/>
            <person name="van Eijk R."/>
            <person name="Schleper C."/>
            <person name="Guy L."/>
            <person name="Ettema T.J."/>
        </authorList>
    </citation>
    <scope>NUCLEOTIDE SEQUENCE</scope>
</reference>
<gene>
    <name evidence="1" type="ORF">LCGC14_2855680</name>
</gene>
<name>A0A0F8Y6Z3_9ZZZZ</name>
<dbReference type="EMBL" id="LAZR01055053">
    <property type="protein sequence ID" value="KKK77232.1"/>
    <property type="molecule type" value="Genomic_DNA"/>
</dbReference>
<comment type="caution">
    <text evidence="1">The sequence shown here is derived from an EMBL/GenBank/DDBJ whole genome shotgun (WGS) entry which is preliminary data.</text>
</comment>